<protein>
    <submittedName>
        <fullName evidence="5">EcoKI restriction-modification system protein HsdS</fullName>
    </submittedName>
</protein>
<dbReference type="PANTHER" id="PTHR30408:SF12">
    <property type="entry name" value="TYPE I RESTRICTION ENZYME MJAVIII SPECIFICITY SUBUNIT"/>
    <property type="match status" value="1"/>
</dbReference>
<dbReference type="GO" id="GO:0003677">
    <property type="term" value="F:DNA binding"/>
    <property type="evidence" value="ECO:0007669"/>
    <property type="project" value="UniProtKB-KW"/>
</dbReference>
<dbReference type="AlphaFoldDB" id="A0A149VUV5"/>
<accession>A0A149VUV5</accession>
<reference evidence="5 6" key="1">
    <citation type="submission" date="2016-01" db="EMBL/GenBank/DDBJ databases">
        <title>Genome sequence of the acidophilic iron oxidising Ferrovum strain Z-31.</title>
        <authorList>
            <person name="Poehlein A."/>
            <person name="Ullrich S.R."/>
            <person name="Schloemann M."/>
            <person name="Muehling M."/>
            <person name="Daniel R."/>
        </authorList>
    </citation>
    <scope>NUCLEOTIDE SEQUENCE [LARGE SCALE GENOMIC DNA]</scope>
    <source>
        <strain evidence="5 6">Z-31</strain>
    </source>
</reference>
<evidence type="ECO:0000259" key="4">
    <source>
        <dbReference type="Pfam" id="PF01420"/>
    </source>
</evidence>
<dbReference type="InterPro" id="IPR052021">
    <property type="entry name" value="Type-I_RS_S_subunit"/>
</dbReference>
<evidence type="ECO:0000256" key="1">
    <source>
        <dbReference type="ARBA" id="ARBA00010923"/>
    </source>
</evidence>
<dbReference type="InterPro" id="IPR000055">
    <property type="entry name" value="Restrct_endonuc_typeI_TRD"/>
</dbReference>
<gene>
    <name evidence="5" type="ORF">FEMY_24810</name>
</gene>
<comment type="similarity">
    <text evidence="1">Belongs to the type-I restriction system S methylase family.</text>
</comment>
<keyword evidence="3" id="KW-0238">DNA-binding</keyword>
<dbReference type="InterPro" id="IPR044946">
    <property type="entry name" value="Restrct_endonuc_typeI_TRD_sf"/>
</dbReference>
<comment type="caution">
    <text evidence="5">The sequence shown here is derived from an EMBL/GenBank/DDBJ whole genome shotgun (WGS) entry which is preliminary data.</text>
</comment>
<organism evidence="5 6">
    <name type="scientific">Ferrovum myxofaciens</name>
    <dbReference type="NCBI Taxonomy" id="416213"/>
    <lineage>
        <taxon>Bacteria</taxon>
        <taxon>Pseudomonadati</taxon>
        <taxon>Pseudomonadota</taxon>
        <taxon>Betaproteobacteria</taxon>
        <taxon>Ferrovales</taxon>
        <taxon>Ferrovaceae</taxon>
        <taxon>Ferrovum</taxon>
    </lineage>
</organism>
<evidence type="ECO:0000313" key="6">
    <source>
        <dbReference type="Proteomes" id="UP000075653"/>
    </source>
</evidence>
<dbReference type="SUPFAM" id="SSF116734">
    <property type="entry name" value="DNA methylase specificity domain"/>
    <property type="match status" value="2"/>
</dbReference>
<feature type="domain" description="Type I restriction modification DNA specificity" evidence="4">
    <location>
        <begin position="271"/>
        <end position="370"/>
    </location>
</feature>
<keyword evidence="2" id="KW-0680">Restriction system</keyword>
<dbReference type="GO" id="GO:0009307">
    <property type="term" value="P:DNA restriction-modification system"/>
    <property type="evidence" value="ECO:0007669"/>
    <property type="project" value="UniProtKB-KW"/>
</dbReference>
<dbReference type="STRING" id="1789004.FEMY_24810"/>
<keyword evidence="6" id="KW-1185">Reference proteome</keyword>
<dbReference type="PATRIC" id="fig|1789004.3.peg.2662"/>
<dbReference type="Pfam" id="PF01420">
    <property type="entry name" value="Methylase_S"/>
    <property type="match status" value="1"/>
</dbReference>
<evidence type="ECO:0000313" key="5">
    <source>
        <dbReference type="EMBL" id="KXW57002.1"/>
    </source>
</evidence>
<dbReference type="Gene3D" id="3.90.220.20">
    <property type="entry name" value="DNA methylase specificity domains"/>
    <property type="match status" value="2"/>
</dbReference>
<dbReference type="EMBL" id="LRRD01000182">
    <property type="protein sequence ID" value="KXW57002.1"/>
    <property type="molecule type" value="Genomic_DNA"/>
</dbReference>
<dbReference type="Proteomes" id="UP000075653">
    <property type="component" value="Unassembled WGS sequence"/>
</dbReference>
<evidence type="ECO:0000256" key="3">
    <source>
        <dbReference type="ARBA" id="ARBA00023125"/>
    </source>
</evidence>
<name>A0A149VUV5_9PROT</name>
<dbReference type="PANTHER" id="PTHR30408">
    <property type="entry name" value="TYPE-1 RESTRICTION ENZYME ECOKI SPECIFICITY PROTEIN"/>
    <property type="match status" value="1"/>
</dbReference>
<evidence type="ECO:0000256" key="2">
    <source>
        <dbReference type="ARBA" id="ARBA00022747"/>
    </source>
</evidence>
<proteinExistence type="inferred from homology"/>
<sequence>MKIERFYGGEIRFVKTDNLRENKIVDVFTDYLTVEGNEEIINSALKADDVIVTVIGATFDVVGRSAIIRKSHLPANINQNIALIRLDKTKINPTYFNAYLNTKYGRGSLHHHSRQTEQVNLNCREVERVLVPLFNQLEAGIESLSTKADIVAEQATTVYAQAETMLLDTLSMANLSPSTEKINIKSFKDSFAATGRLDAEYYQPKYEDCQAHVLAYPNGWQSLMQACNLNDENFSPDDSTVYKYIELADIDDFGGIVGCTEAPGNELPSRARRIVKAGDVLISSIEGSLSSCAIIQEKMDAALCSTGFYVINSDKINAETLLVLFKSALMQNILKQACSGTILTAINKSEFLNIPVPLIELVVQKKITSLVQESFSLKDESERLLVVAKRAVEIAIEHDENAALTYIKTKTLSVVQVESTEHD</sequence>